<dbReference type="GO" id="GO:0004252">
    <property type="term" value="F:serine-type endopeptidase activity"/>
    <property type="evidence" value="ECO:0007669"/>
    <property type="project" value="InterPro"/>
</dbReference>
<keyword evidence="7" id="KW-1185">Reference proteome</keyword>
<dbReference type="PANTHER" id="PTHR36220">
    <property type="entry name" value="UNNAMED PRODUCT"/>
    <property type="match status" value="1"/>
</dbReference>
<evidence type="ECO:0000313" key="6">
    <source>
        <dbReference type="EMBL" id="KUN35557.1"/>
    </source>
</evidence>
<dbReference type="AlphaFoldDB" id="A0A101QSY8"/>
<dbReference type="Proteomes" id="UP000053271">
    <property type="component" value="Unassembled WGS sequence"/>
</dbReference>
<dbReference type="PROSITE" id="PS51470">
    <property type="entry name" value="FG_GAP"/>
    <property type="match status" value="1"/>
</dbReference>
<comment type="caution">
    <text evidence="6">The sequence shown here is derived from an EMBL/GenBank/DDBJ whole genome shotgun (WGS) entry which is preliminary data.</text>
</comment>
<gene>
    <name evidence="6" type="ORF">AQJ30_25925</name>
</gene>
<feature type="domain" description="Peptidase S1" evidence="5">
    <location>
        <begin position="29"/>
        <end position="247"/>
    </location>
</feature>
<dbReference type="GO" id="GO:0006508">
    <property type="term" value="P:proteolysis"/>
    <property type="evidence" value="ECO:0007669"/>
    <property type="project" value="InterPro"/>
</dbReference>
<dbReference type="SMART" id="SM00020">
    <property type="entry name" value="Tryp_SPc"/>
    <property type="match status" value="1"/>
</dbReference>
<dbReference type="EMBL" id="LMWS01000032">
    <property type="protein sequence ID" value="KUN35557.1"/>
    <property type="molecule type" value="Genomic_DNA"/>
</dbReference>
<dbReference type="GeneID" id="91428013"/>
<dbReference type="SUPFAM" id="SSF69318">
    <property type="entry name" value="Integrin alpha N-terminal domain"/>
    <property type="match status" value="1"/>
</dbReference>
<keyword evidence="1 4" id="KW-0732">Signal</keyword>
<dbReference type="SMART" id="SM00191">
    <property type="entry name" value="Int_alpha"/>
    <property type="match status" value="5"/>
</dbReference>
<dbReference type="InterPro" id="IPR009003">
    <property type="entry name" value="Peptidase_S1_PA"/>
</dbReference>
<feature type="chain" id="PRO_5007104180" description="Peptidase S1 domain-containing protein" evidence="4">
    <location>
        <begin position="30"/>
        <end position="727"/>
    </location>
</feature>
<evidence type="ECO:0000256" key="4">
    <source>
        <dbReference type="SAM" id="SignalP"/>
    </source>
</evidence>
<evidence type="ECO:0000256" key="2">
    <source>
        <dbReference type="ARBA" id="ARBA00022737"/>
    </source>
</evidence>
<reference evidence="6 7" key="1">
    <citation type="submission" date="2015-10" db="EMBL/GenBank/DDBJ databases">
        <title>Draft genome sequence of Streptomyces longwoodensis DSM 41677, type strain for the species Streptomyces longwoodensis.</title>
        <authorList>
            <person name="Ruckert C."/>
            <person name="Winkler A."/>
            <person name="Kalinowski J."/>
            <person name="Kampfer P."/>
            <person name="Glaeser S."/>
        </authorList>
    </citation>
    <scope>NUCLEOTIDE SEQUENCE [LARGE SCALE GENOMIC DNA]</scope>
    <source>
        <strain evidence="6 7">DSM 41677</strain>
    </source>
</reference>
<evidence type="ECO:0000313" key="7">
    <source>
        <dbReference type="Proteomes" id="UP000053271"/>
    </source>
</evidence>
<dbReference type="InterPro" id="IPR043504">
    <property type="entry name" value="Peptidase_S1_PA_chymotrypsin"/>
</dbReference>
<dbReference type="Pfam" id="PF00089">
    <property type="entry name" value="Trypsin"/>
    <property type="match status" value="1"/>
</dbReference>
<name>A0A101QSY8_9ACTN</name>
<protein>
    <recommendedName>
        <fullName evidence="5">Peptidase S1 domain-containing protein</fullName>
    </recommendedName>
</protein>
<dbReference type="InterPro" id="IPR013519">
    <property type="entry name" value="Int_alpha_beta-p"/>
</dbReference>
<dbReference type="Gene3D" id="2.130.10.130">
    <property type="entry name" value="Integrin alpha, N-terminal"/>
    <property type="match status" value="3"/>
</dbReference>
<dbReference type="SUPFAM" id="SSF50494">
    <property type="entry name" value="Trypsin-like serine proteases"/>
    <property type="match status" value="1"/>
</dbReference>
<dbReference type="Gene3D" id="2.40.10.10">
    <property type="entry name" value="Trypsin-like serine proteases"/>
    <property type="match status" value="1"/>
</dbReference>
<evidence type="ECO:0000256" key="1">
    <source>
        <dbReference type="ARBA" id="ARBA00022729"/>
    </source>
</evidence>
<sequence>MTTHGKRGTALAVLLAAAALGAPAPSAQAVTGPAESGTGHAFTARLDIGAGSKACSATLIAPQWLATAASCFADDPAASVRIPAGAPRLRTTATIGRTDLTTTAGVVRDVVQLVPRDDRDLVLARLSAPVTGIGLPGIATGAPAKDAAVSVTGYGRTKDEWAPLKLHGETFQVDQVDATDFAVHGATGAAVCAGDSGAPVFTSAGLLGIASRSDQGGCFGTDAAQTSTHAVVTRTDDIAGWVRSTVESAPFADFNGDGAEDTAVGDPKATVGGDAEAGAVHVVYGGGKGTAQLDQSLDSVPGDAEAGDRFGFALATVDYNKDGYTDLVVSSPYEDAGSVADVGMVSVLYGSPAGLGKGRGADNYAQGEGNGSLKEAGKEKGDTLGYSLAAGITRDNEPYVVIGDPGEDVGSVADAGSVVYVHGTTNVFLSQGGGLPGSPEAGDRLGTSVAADRTNIVVGVPGEDIGDKADAGGFAVLTHNLGLNQKPIVRAGVDQDSDKISGGAEKGDAFGQSVAIVPKGTGDDSVIAVGAPGESIMATDGTTNVANAGAVYTIDFPGDRDWSQLKVIHQDQPNVAGGIETGDRFGEAVAALNLAPGKAAPSWSDLQLAVGVPGESQGTTAGAGSVQTFSLLTAPGDHNDVLYAGWNKVPGTPGANQHMGQVIALSPTHLDIGMPNGPHSGGAVYQVPWSNVTSYTTNADADGTVTVLRPGTGGIPSGGKAFGSAVR</sequence>
<dbReference type="STRING" id="68231.AQJ30_25925"/>
<dbReference type="InterPro" id="IPR001314">
    <property type="entry name" value="Peptidase_S1A"/>
</dbReference>
<keyword evidence="3" id="KW-0325">Glycoprotein</keyword>
<dbReference type="PROSITE" id="PS50240">
    <property type="entry name" value="TRYPSIN_DOM"/>
    <property type="match status" value="1"/>
</dbReference>
<organism evidence="6 7">
    <name type="scientific">Streptomyces longwoodensis</name>
    <dbReference type="NCBI Taxonomy" id="68231"/>
    <lineage>
        <taxon>Bacteria</taxon>
        <taxon>Bacillati</taxon>
        <taxon>Actinomycetota</taxon>
        <taxon>Actinomycetes</taxon>
        <taxon>Kitasatosporales</taxon>
        <taxon>Streptomycetaceae</taxon>
        <taxon>Streptomyces</taxon>
    </lineage>
</organism>
<dbReference type="InterPro" id="IPR028994">
    <property type="entry name" value="Integrin_alpha_N"/>
</dbReference>
<dbReference type="PRINTS" id="PR00722">
    <property type="entry name" value="CHYMOTRYPSIN"/>
</dbReference>
<dbReference type="Pfam" id="PF01839">
    <property type="entry name" value="FG-GAP"/>
    <property type="match status" value="1"/>
</dbReference>
<dbReference type="PANTHER" id="PTHR36220:SF1">
    <property type="entry name" value="GAMMA TUBULIN COMPLEX COMPONENT C-TERMINAL DOMAIN-CONTAINING PROTEIN"/>
    <property type="match status" value="1"/>
</dbReference>
<dbReference type="InterPro" id="IPR001254">
    <property type="entry name" value="Trypsin_dom"/>
</dbReference>
<dbReference type="InterPro" id="IPR013517">
    <property type="entry name" value="FG-GAP"/>
</dbReference>
<dbReference type="RefSeq" id="WP_067238615.1">
    <property type="nucleotide sequence ID" value="NZ_KQ948558.1"/>
</dbReference>
<evidence type="ECO:0000259" key="5">
    <source>
        <dbReference type="PROSITE" id="PS50240"/>
    </source>
</evidence>
<keyword evidence="2" id="KW-0677">Repeat</keyword>
<accession>A0A101QSY8</accession>
<evidence type="ECO:0000256" key="3">
    <source>
        <dbReference type="ARBA" id="ARBA00023180"/>
    </source>
</evidence>
<proteinExistence type="predicted"/>
<feature type="signal peptide" evidence="4">
    <location>
        <begin position="1"/>
        <end position="29"/>
    </location>
</feature>